<dbReference type="EMBL" id="CP007130">
    <property type="protein sequence ID" value="AHG93159.1"/>
    <property type="molecule type" value="Genomic_DNA"/>
</dbReference>
<feature type="domain" description="Glycosyl-hydrolase 97 C-terminal oligomerisation" evidence="6">
    <location>
        <begin position="553"/>
        <end position="648"/>
    </location>
</feature>
<dbReference type="eggNOG" id="COG4948">
    <property type="taxonomic scope" value="Bacteria"/>
</dbReference>
<name>W0RQ87_9BACT</name>
<evidence type="ECO:0000313" key="7">
    <source>
        <dbReference type="EMBL" id="AHG93159.1"/>
    </source>
</evidence>
<organism evidence="7 8">
    <name type="scientific">Gemmatirosa kalamazoonensis</name>
    <dbReference type="NCBI Taxonomy" id="861299"/>
    <lineage>
        <taxon>Bacteria</taxon>
        <taxon>Pseudomonadati</taxon>
        <taxon>Gemmatimonadota</taxon>
        <taxon>Gemmatimonadia</taxon>
        <taxon>Gemmatimonadales</taxon>
        <taxon>Gemmatimonadaceae</taxon>
        <taxon>Gemmatirosa</taxon>
    </lineage>
</organism>
<dbReference type="Gene3D" id="3.20.20.70">
    <property type="entry name" value="Aldolase class I"/>
    <property type="match status" value="1"/>
</dbReference>
<dbReference type="Gene3D" id="2.60.40.1180">
    <property type="entry name" value="Golgi alpha-mannosidase II"/>
    <property type="match status" value="1"/>
</dbReference>
<keyword evidence="8" id="KW-1185">Reference proteome</keyword>
<dbReference type="SUPFAM" id="SSF51445">
    <property type="entry name" value="(Trans)glycosidases"/>
    <property type="match status" value="1"/>
</dbReference>
<evidence type="ECO:0000256" key="3">
    <source>
        <dbReference type="SAM" id="SignalP"/>
    </source>
</evidence>
<dbReference type="InterPro" id="IPR014718">
    <property type="entry name" value="GH-type_carb-bd"/>
</dbReference>
<dbReference type="OrthoDB" id="57532at2"/>
<feature type="domain" description="Glycosyl-hydrolase 97 catalytic" evidence="4">
    <location>
        <begin position="303"/>
        <end position="455"/>
    </location>
</feature>
<dbReference type="InParanoid" id="W0RQ87"/>
<gene>
    <name evidence="7" type="ORF">J421_5624</name>
</gene>
<geneLocation type="plasmid" evidence="7 8">
    <name>2</name>
</geneLocation>
<accession>W0RQ87</accession>
<protein>
    <submittedName>
        <fullName evidence="7">Glycoside hydrolase 97</fullName>
    </submittedName>
</protein>
<dbReference type="PATRIC" id="fig|861299.3.peg.5661"/>
<evidence type="ECO:0000259" key="4">
    <source>
        <dbReference type="Pfam" id="PF10566"/>
    </source>
</evidence>
<dbReference type="InterPro" id="IPR052720">
    <property type="entry name" value="Glycosyl_hydrolase_97"/>
</dbReference>
<dbReference type="InterPro" id="IPR013780">
    <property type="entry name" value="Glyco_hydro_b"/>
</dbReference>
<evidence type="ECO:0000256" key="1">
    <source>
        <dbReference type="ARBA" id="ARBA00022801"/>
    </source>
</evidence>
<dbReference type="PANTHER" id="PTHR35803">
    <property type="entry name" value="GLUCAN 1,4-ALPHA-GLUCOSIDASE SUSB-RELATED"/>
    <property type="match status" value="1"/>
</dbReference>
<keyword evidence="7" id="KW-0614">Plasmid</keyword>
<dbReference type="Pfam" id="PF14508">
    <property type="entry name" value="GH97_N"/>
    <property type="match status" value="1"/>
</dbReference>
<dbReference type="InterPro" id="IPR029483">
    <property type="entry name" value="GH97_C"/>
</dbReference>
<sequence length="653" mass="72439">MRLRSIRCAASLALAAATAGAQPRTYSARSPDGETVIALAVGPQVTYTVTHRGRTLVAPSPISLTLGDGRVLGHDARPSGARTRQVSDSVRPVVAVKNAIVGERYGEVHVDFRGGYALEARAYDDGVAYRWITSLPDSVTVQSEEATFRFEGNPTAVVGLDSTFMTHQEPAWGRVPIDSIAGRKMGLLPLLVDVGAAKVAITESDLESYAGMYLASGGPGTLHGVFPQAARAEHARNDRDVDVTDRFPYLARTAGRRTFPWRVLFVADEDRELLESELVYRLAPANRLTDVSWIRPGKVAWDWWNALNVTGVPFRAGVNTDTYKYYIDFAARYHLPYIILDEGWYKLGDLMSVTPGVDVPELVRYGESKGVGVILWVVWHTLDLQMTPALDQFRRWGVKGIKVDFMQRDDQAIVDFYWRTAREAAARHLTVDFHGAHKPAGLNRAYPNVLSFEGVKGLENDKWSTLVTPTHDVTLPFTRMLAGPMDYTPGAMINAQPRQFRAVFERPMSQGTRAHQLAMYVVYESPLQMLADSPTQYLREAESMEFLEAVPTTWDETRALDGRVGEHVLVARRSGSEWYVGAMTNDRARTLALDLSFLGDGPYTLDAWEDGPNADRDGTDYRKTSRSVTRGTRVELHLAPGGGYAARIRRTGQ</sequence>
<dbReference type="InterPro" id="IPR029486">
    <property type="entry name" value="GH97_N"/>
</dbReference>
<feature type="signal peptide" evidence="3">
    <location>
        <begin position="1"/>
        <end position="21"/>
    </location>
</feature>
<dbReference type="InterPro" id="IPR013785">
    <property type="entry name" value="Aldolase_TIM"/>
</dbReference>
<dbReference type="InterPro" id="IPR017853">
    <property type="entry name" value="GH"/>
</dbReference>
<dbReference type="GO" id="GO:0016798">
    <property type="term" value="F:hydrolase activity, acting on glycosyl bonds"/>
    <property type="evidence" value="ECO:0007669"/>
    <property type="project" value="UniProtKB-KW"/>
</dbReference>
<evidence type="ECO:0000256" key="2">
    <source>
        <dbReference type="ARBA" id="ARBA00023295"/>
    </source>
</evidence>
<dbReference type="PANTHER" id="PTHR35803:SF2">
    <property type="entry name" value="RETAINING ALPHA-GALACTOSIDASE"/>
    <property type="match status" value="1"/>
</dbReference>
<evidence type="ECO:0000313" key="8">
    <source>
        <dbReference type="Proteomes" id="UP000019151"/>
    </source>
</evidence>
<dbReference type="Gene3D" id="2.70.98.10">
    <property type="match status" value="1"/>
</dbReference>
<reference evidence="7 8" key="1">
    <citation type="journal article" date="2014" name="Genome Announc.">
        <title>Genome Sequence and Methylome of Soil Bacterium Gemmatirosa kalamazoonensis KBS708T, a Member of the Rarely Cultivated Gemmatimonadetes Phylum.</title>
        <authorList>
            <person name="Debruyn J.M."/>
            <person name="Radosevich M."/>
            <person name="Wommack K.E."/>
            <person name="Polson S.W."/>
            <person name="Hauser L.J."/>
            <person name="Fawaz M.N."/>
            <person name="Korlach J."/>
            <person name="Tsai Y.C."/>
        </authorList>
    </citation>
    <scope>NUCLEOTIDE SEQUENCE [LARGE SCALE GENOMIC DNA]</scope>
    <source>
        <strain evidence="7 8">KBS708</strain>
        <plasmid evidence="8">Plasmid 2</plasmid>
    </source>
</reference>
<proteinExistence type="predicted"/>
<dbReference type="GO" id="GO:0030246">
    <property type="term" value="F:carbohydrate binding"/>
    <property type="evidence" value="ECO:0007669"/>
    <property type="project" value="InterPro"/>
</dbReference>
<feature type="chain" id="PRO_5004795833" evidence="3">
    <location>
        <begin position="22"/>
        <end position="653"/>
    </location>
</feature>
<dbReference type="Pfam" id="PF10566">
    <property type="entry name" value="Glyco_hydro_97"/>
    <property type="match status" value="1"/>
</dbReference>
<dbReference type="Pfam" id="PF14509">
    <property type="entry name" value="GH97_C"/>
    <property type="match status" value="1"/>
</dbReference>
<dbReference type="Proteomes" id="UP000019151">
    <property type="component" value="Plasmid 2"/>
</dbReference>
<dbReference type="AlphaFoldDB" id="W0RQ87"/>
<feature type="domain" description="Glycosyl-hydrolase 97 N-terminal" evidence="5">
    <location>
        <begin position="29"/>
        <end position="283"/>
    </location>
</feature>
<keyword evidence="2" id="KW-0326">Glycosidase</keyword>
<dbReference type="KEGG" id="gba:J421_5624"/>
<evidence type="ECO:0000259" key="5">
    <source>
        <dbReference type="Pfam" id="PF14508"/>
    </source>
</evidence>
<dbReference type="HOGENOM" id="CLU_011166_0_0_0"/>
<dbReference type="RefSeq" id="WP_025414466.1">
    <property type="nucleotide sequence ID" value="NZ_CP007130.1"/>
</dbReference>
<keyword evidence="1 7" id="KW-0378">Hydrolase</keyword>
<dbReference type="InterPro" id="IPR019563">
    <property type="entry name" value="GH97_catalytic"/>
</dbReference>
<evidence type="ECO:0000259" key="6">
    <source>
        <dbReference type="Pfam" id="PF14509"/>
    </source>
</evidence>
<keyword evidence="3" id="KW-0732">Signal</keyword>